<dbReference type="PANTHER" id="PTHR30529">
    <property type="entry name" value="CYTOCHROME B561"/>
    <property type="match status" value="1"/>
</dbReference>
<dbReference type="GO" id="GO:0022904">
    <property type="term" value="P:respiratory electron transport chain"/>
    <property type="evidence" value="ECO:0007669"/>
    <property type="project" value="InterPro"/>
</dbReference>
<evidence type="ECO:0000256" key="6">
    <source>
        <dbReference type="ARBA" id="ARBA00022692"/>
    </source>
</evidence>
<evidence type="ECO:0000256" key="5">
    <source>
        <dbReference type="ARBA" id="ARBA00022617"/>
    </source>
</evidence>
<dbReference type="SUPFAM" id="SSF81342">
    <property type="entry name" value="Transmembrane di-heme cytochromes"/>
    <property type="match status" value="1"/>
</dbReference>
<dbReference type="GO" id="GO:0046872">
    <property type="term" value="F:metal ion binding"/>
    <property type="evidence" value="ECO:0007669"/>
    <property type="project" value="UniProtKB-KW"/>
</dbReference>
<evidence type="ECO:0000256" key="7">
    <source>
        <dbReference type="ARBA" id="ARBA00022723"/>
    </source>
</evidence>
<dbReference type="GO" id="GO:0005886">
    <property type="term" value="C:plasma membrane"/>
    <property type="evidence" value="ECO:0007669"/>
    <property type="project" value="UniProtKB-SubCell"/>
</dbReference>
<keyword evidence="7" id="KW-0479">Metal-binding</keyword>
<dbReference type="GO" id="GO:0009055">
    <property type="term" value="F:electron transfer activity"/>
    <property type="evidence" value="ECO:0007669"/>
    <property type="project" value="InterPro"/>
</dbReference>
<dbReference type="EMBL" id="SMOD01000002">
    <property type="protein sequence ID" value="TDG10224.1"/>
    <property type="molecule type" value="Genomic_DNA"/>
</dbReference>
<keyword evidence="5" id="KW-0349">Heme</keyword>
<evidence type="ECO:0000313" key="15">
    <source>
        <dbReference type="EMBL" id="TDG10224.1"/>
    </source>
</evidence>
<keyword evidence="9 13" id="KW-1133">Transmembrane helix</keyword>
<keyword evidence="6 13" id="KW-0812">Transmembrane</keyword>
<dbReference type="RefSeq" id="WP_133179842.1">
    <property type="nucleotide sequence ID" value="NZ_SMOD01000002.1"/>
</dbReference>
<feature type="domain" description="Cytochrome b561 bacterial/Ni-hydrogenase" evidence="14">
    <location>
        <begin position="7"/>
        <end position="175"/>
    </location>
</feature>
<dbReference type="OrthoDB" id="8536275at2"/>
<keyword evidence="4" id="KW-1003">Cell membrane</keyword>
<accession>A0A4R5LKH8</accession>
<evidence type="ECO:0000256" key="8">
    <source>
        <dbReference type="ARBA" id="ARBA00022982"/>
    </source>
</evidence>
<evidence type="ECO:0000256" key="11">
    <source>
        <dbReference type="ARBA" id="ARBA00023136"/>
    </source>
</evidence>
<dbReference type="InterPro" id="IPR052168">
    <property type="entry name" value="Cytochrome_b561_oxidase"/>
</dbReference>
<comment type="cofactor">
    <cofactor evidence="1">
        <name>heme b</name>
        <dbReference type="ChEBI" id="CHEBI:60344"/>
    </cofactor>
</comment>
<organism evidence="15 16">
    <name type="scientific">Paraburkholderia guartelaensis</name>
    <dbReference type="NCBI Taxonomy" id="2546446"/>
    <lineage>
        <taxon>Bacteria</taxon>
        <taxon>Pseudomonadati</taxon>
        <taxon>Pseudomonadota</taxon>
        <taxon>Betaproteobacteria</taxon>
        <taxon>Burkholderiales</taxon>
        <taxon>Burkholderiaceae</taxon>
        <taxon>Paraburkholderia</taxon>
    </lineage>
</organism>
<evidence type="ECO:0000259" key="14">
    <source>
        <dbReference type="Pfam" id="PF01292"/>
    </source>
</evidence>
<evidence type="ECO:0000256" key="4">
    <source>
        <dbReference type="ARBA" id="ARBA00022475"/>
    </source>
</evidence>
<proteinExistence type="inferred from homology"/>
<dbReference type="Pfam" id="PF01292">
    <property type="entry name" value="Ni_hydr_CYTB"/>
    <property type="match status" value="1"/>
</dbReference>
<keyword evidence="10" id="KW-0408">Iron</keyword>
<keyword evidence="3" id="KW-0813">Transport</keyword>
<sequence length="198" mass="21366">MNPTGQRFSPLQRLLHWLMALAILAMLFIGVGMVSTIRPDHLTLLAIHKPLGILILVLALIRLAVRLVKGAPPLPAEMPPVMKLAAHLSHLAFYLLMIALPLLGWSMLSAGGYPVVVAGVRLPAIAPHSDALHTLFWNSHKLLALLFFFLIVAHIAAALLHALIRRDGVFEAMAPWGDTVAGMPVDNGLVAGKTSSRN</sequence>
<evidence type="ECO:0000256" key="2">
    <source>
        <dbReference type="ARBA" id="ARBA00004651"/>
    </source>
</evidence>
<dbReference type="InterPro" id="IPR016174">
    <property type="entry name" value="Di-haem_cyt_TM"/>
</dbReference>
<feature type="transmembrane region" description="Helical" evidence="13">
    <location>
        <begin position="14"/>
        <end position="34"/>
    </location>
</feature>
<protein>
    <submittedName>
        <fullName evidence="15">Cytochrome b</fullName>
    </submittedName>
</protein>
<gene>
    <name evidence="15" type="ORF">E1N52_02380</name>
</gene>
<name>A0A4R5LKH8_9BURK</name>
<dbReference type="PANTHER" id="PTHR30529:SF6">
    <property type="entry name" value="BLL0291 PROTEIN"/>
    <property type="match status" value="1"/>
</dbReference>
<feature type="transmembrane region" description="Helical" evidence="13">
    <location>
        <begin position="86"/>
        <end position="108"/>
    </location>
</feature>
<evidence type="ECO:0000256" key="1">
    <source>
        <dbReference type="ARBA" id="ARBA00001970"/>
    </source>
</evidence>
<feature type="transmembrane region" description="Helical" evidence="13">
    <location>
        <begin position="46"/>
        <end position="65"/>
    </location>
</feature>
<dbReference type="Gene3D" id="1.20.950.20">
    <property type="entry name" value="Transmembrane di-heme cytochromes, Chain C"/>
    <property type="match status" value="1"/>
</dbReference>
<evidence type="ECO:0000256" key="12">
    <source>
        <dbReference type="ARBA" id="ARBA00037975"/>
    </source>
</evidence>
<dbReference type="InterPro" id="IPR011577">
    <property type="entry name" value="Cyt_b561_bac/Ni-Hgenase"/>
</dbReference>
<evidence type="ECO:0000256" key="13">
    <source>
        <dbReference type="SAM" id="Phobius"/>
    </source>
</evidence>
<dbReference type="AlphaFoldDB" id="A0A4R5LKH8"/>
<evidence type="ECO:0000256" key="9">
    <source>
        <dbReference type="ARBA" id="ARBA00022989"/>
    </source>
</evidence>
<evidence type="ECO:0000256" key="3">
    <source>
        <dbReference type="ARBA" id="ARBA00022448"/>
    </source>
</evidence>
<comment type="caution">
    <text evidence="15">The sequence shown here is derived from an EMBL/GenBank/DDBJ whole genome shotgun (WGS) entry which is preliminary data.</text>
</comment>
<comment type="similarity">
    <text evidence="12">Belongs to the cytochrome b561 family.</text>
</comment>
<dbReference type="Proteomes" id="UP000295606">
    <property type="component" value="Unassembled WGS sequence"/>
</dbReference>
<evidence type="ECO:0000256" key="10">
    <source>
        <dbReference type="ARBA" id="ARBA00023004"/>
    </source>
</evidence>
<feature type="transmembrane region" description="Helical" evidence="13">
    <location>
        <begin position="142"/>
        <end position="164"/>
    </location>
</feature>
<reference evidence="15 16" key="1">
    <citation type="submission" date="2019-03" db="EMBL/GenBank/DDBJ databases">
        <title>Paraburkholderia sp. isolated from native Mimosa gymnas in Guartela State Park, Brazil.</title>
        <authorList>
            <person name="Paulitsch F."/>
            <person name="Hungria M."/>
            <person name="Delamuta J.R.M."/>
            <person name="Ribeiro R.A."/>
            <person name="Dall'Agnol R."/>
            <person name="Silva J.S.B."/>
        </authorList>
    </citation>
    <scope>NUCLEOTIDE SEQUENCE [LARGE SCALE GENOMIC DNA]</scope>
    <source>
        <strain evidence="15 16">CNPSo 3008</strain>
    </source>
</reference>
<keyword evidence="8" id="KW-0249">Electron transport</keyword>
<evidence type="ECO:0000313" key="16">
    <source>
        <dbReference type="Proteomes" id="UP000295606"/>
    </source>
</evidence>
<dbReference type="GO" id="GO:0020037">
    <property type="term" value="F:heme binding"/>
    <property type="evidence" value="ECO:0007669"/>
    <property type="project" value="TreeGrafter"/>
</dbReference>
<comment type="subcellular location">
    <subcellularLocation>
        <location evidence="2">Cell membrane</location>
        <topology evidence="2">Multi-pass membrane protein</topology>
    </subcellularLocation>
</comment>
<keyword evidence="11 13" id="KW-0472">Membrane</keyword>